<accession>A0AAD7KHX7</accession>
<dbReference type="Proteomes" id="UP001215280">
    <property type="component" value="Unassembled WGS sequence"/>
</dbReference>
<dbReference type="AlphaFoldDB" id="A0AAD7KHX7"/>
<sequence length="172" mass="18838">MFSRIFLSLAVLSAAGAIPARGGRGSVRAVDNESLKTPGLYQIRQHVQDYTYKYLQTNDDDQAPLQMLVPSGHEQYLPMWWVRELGDDKFDLQPYGGGIHAAVAPGSNSVIGSEKSGPLSTWAIESSGNNLWTIKVPGRNLVWKSNSNSSISLESAEGTADEKWDFNYYGGP</sequence>
<evidence type="ECO:0000313" key="3">
    <source>
        <dbReference type="Proteomes" id="UP001215280"/>
    </source>
</evidence>
<dbReference type="InterPro" id="IPR035992">
    <property type="entry name" value="Ricin_B-like_lectins"/>
</dbReference>
<feature type="chain" id="PRO_5042065096" description="Ricin B lectin domain-containing protein" evidence="1">
    <location>
        <begin position="18"/>
        <end position="172"/>
    </location>
</feature>
<name>A0AAD7KHX7_9AGAR</name>
<evidence type="ECO:0008006" key="4">
    <source>
        <dbReference type="Google" id="ProtNLM"/>
    </source>
</evidence>
<feature type="signal peptide" evidence="1">
    <location>
        <begin position="1"/>
        <end position="17"/>
    </location>
</feature>
<protein>
    <recommendedName>
        <fullName evidence="4">Ricin B lectin domain-containing protein</fullName>
    </recommendedName>
</protein>
<gene>
    <name evidence="2" type="ORF">DFH07DRAFT_948183</name>
</gene>
<comment type="caution">
    <text evidence="2">The sequence shown here is derived from an EMBL/GenBank/DDBJ whole genome shotgun (WGS) entry which is preliminary data.</text>
</comment>
<keyword evidence="3" id="KW-1185">Reference proteome</keyword>
<organism evidence="2 3">
    <name type="scientific">Mycena maculata</name>
    <dbReference type="NCBI Taxonomy" id="230809"/>
    <lineage>
        <taxon>Eukaryota</taxon>
        <taxon>Fungi</taxon>
        <taxon>Dikarya</taxon>
        <taxon>Basidiomycota</taxon>
        <taxon>Agaricomycotina</taxon>
        <taxon>Agaricomycetes</taxon>
        <taxon>Agaricomycetidae</taxon>
        <taxon>Agaricales</taxon>
        <taxon>Marasmiineae</taxon>
        <taxon>Mycenaceae</taxon>
        <taxon>Mycena</taxon>
    </lineage>
</organism>
<dbReference type="EMBL" id="JARJLG010000001">
    <property type="protein sequence ID" value="KAJ7785104.1"/>
    <property type="molecule type" value="Genomic_DNA"/>
</dbReference>
<evidence type="ECO:0000256" key="1">
    <source>
        <dbReference type="SAM" id="SignalP"/>
    </source>
</evidence>
<proteinExistence type="predicted"/>
<keyword evidence="1" id="KW-0732">Signal</keyword>
<evidence type="ECO:0000313" key="2">
    <source>
        <dbReference type="EMBL" id="KAJ7785104.1"/>
    </source>
</evidence>
<dbReference type="Gene3D" id="2.80.10.50">
    <property type="match status" value="1"/>
</dbReference>
<dbReference type="SUPFAM" id="SSF50370">
    <property type="entry name" value="Ricin B-like lectins"/>
    <property type="match status" value="1"/>
</dbReference>
<reference evidence="2" key="1">
    <citation type="submission" date="2023-03" db="EMBL/GenBank/DDBJ databases">
        <title>Massive genome expansion in bonnet fungi (Mycena s.s.) driven by repeated elements and novel gene families across ecological guilds.</title>
        <authorList>
            <consortium name="Lawrence Berkeley National Laboratory"/>
            <person name="Harder C.B."/>
            <person name="Miyauchi S."/>
            <person name="Viragh M."/>
            <person name="Kuo A."/>
            <person name="Thoen E."/>
            <person name="Andreopoulos B."/>
            <person name="Lu D."/>
            <person name="Skrede I."/>
            <person name="Drula E."/>
            <person name="Henrissat B."/>
            <person name="Morin E."/>
            <person name="Kohler A."/>
            <person name="Barry K."/>
            <person name="LaButti K."/>
            <person name="Morin E."/>
            <person name="Salamov A."/>
            <person name="Lipzen A."/>
            <person name="Mereny Z."/>
            <person name="Hegedus B."/>
            <person name="Baldrian P."/>
            <person name="Stursova M."/>
            <person name="Weitz H."/>
            <person name="Taylor A."/>
            <person name="Grigoriev I.V."/>
            <person name="Nagy L.G."/>
            <person name="Martin F."/>
            <person name="Kauserud H."/>
        </authorList>
    </citation>
    <scope>NUCLEOTIDE SEQUENCE</scope>
    <source>
        <strain evidence="2">CBHHK188m</strain>
    </source>
</reference>